<evidence type="ECO:0000259" key="17">
    <source>
        <dbReference type="PROSITE" id="PS50865"/>
    </source>
</evidence>
<sequence>MEKVLNALNAKIIAANKFEDIITKYKALQTDEERIIFTLNCMLEYDIIPEIWGGMKDAKESESKRELANQLYIKSTIDNSVYVDLLKLYTQSIAYAPNPSKELALAYANRSVMFLKFRKYEECIRDIERSLPINDNYREKLNEKLISIKKMKIPNKASKMSITKSCQSPFHKIKTYNVEFPCASDAVGVNYNEEYGRHVVATCNINAGEVLVIEKPYSSLLAFGNRHTHCSNCLKVCWALIPCDHCIFAMYCSEECKTSEWEKYHDMECAIVPHMLKMKFNKLDVFSLRLAIQNVKEATSIPDLREELKEVDSCNDPRTKGFSKNGTFPSDKYRSVLGLVTNTEKRSVQDLFRRSLDSCFILYYLATCTNMFGTPLKKNLSELIKYSNVTFVGGLILRYQQVVPSNMHSDNEVCGLEYREHGSVALPFASLMNHSCNANTTGVSSSGHMIIYALYPIKEGEQIFSEYGAHYALTPKVARQKELLKQYYFECNCIACQENWPVYLNLKSYKDIVKEEEHRHKIHQALRKFTKYFNILTEGNILDRYIGQDLLRMIKVLYELVPSPCVEMCNVVECVKRFYDLHGNRFDELRL</sequence>
<protein>
    <recommendedName>
        <fullName evidence="13">Protein-lysine N-methyltransferase SMYD4</fullName>
    </recommendedName>
    <alternativeName>
        <fullName evidence="14">SET and MYND domain-containing protein 4</fullName>
    </alternativeName>
</protein>
<dbReference type="InterPro" id="IPR001214">
    <property type="entry name" value="SET_dom"/>
</dbReference>
<evidence type="ECO:0000259" key="16">
    <source>
        <dbReference type="PROSITE" id="PS50280"/>
    </source>
</evidence>
<name>A0A0L7RBW9_9HYME</name>
<evidence type="ECO:0000313" key="19">
    <source>
        <dbReference type="Proteomes" id="UP000053825"/>
    </source>
</evidence>
<keyword evidence="10" id="KW-0539">Nucleus</keyword>
<dbReference type="Gene3D" id="1.25.40.10">
    <property type="entry name" value="Tetratricopeptide repeat domain"/>
    <property type="match status" value="1"/>
</dbReference>
<dbReference type="GO" id="GO:0008270">
    <property type="term" value="F:zinc ion binding"/>
    <property type="evidence" value="ECO:0007669"/>
    <property type="project" value="UniProtKB-KW"/>
</dbReference>
<evidence type="ECO:0000256" key="5">
    <source>
        <dbReference type="ARBA" id="ARBA00022679"/>
    </source>
</evidence>
<evidence type="ECO:0000256" key="1">
    <source>
        <dbReference type="ARBA" id="ARBA00004123"/>
    </source>
</evidence>
<dbReference type="Proteomes" id="UP000053825">
    <property type="component" value="Unassembled WGS sequence"/>
</dbReference>
<gene>
    <name evidence="18" type="ORF">WH47_03486</name>
</gene>
<dbReference type="GO" id="GO:0005634">
    <property type="term" value="C:nucleus"/>
    <property type="evidence" value="ECO:0007669"/>
    <property type="project" value="TreeGrafter"/>
</dbReference>
<dbReference type="GO" id="GO:0005737">
    <property type="term" value="C:cytoplasm"/>
    <property type="evidence" value="ECO:0007669"/>
    <property type="project" value="TreeGrafter"/>
</dbReference>
<evidence type="ECO:0000256" key="12">
    <source>
        <dbReference type="ARBA" id="ARBA00093423"/>
    </source>
</evidence>
<keyword evidence="3" id="KW-0963">Cytoplasm</keyword>
<dbReference type="Pfam" id="PF01753">
    <property type="entry name" value="zf-MYND"/>
    <property type="match status" value="1"/>
</dbReference>
<dbReference type="PROSITE" id="PS50865">
    <property type="entry name" value="ZF_MYND_2"/>
    <property type="match status" value="1"/>
</dbReference>
<dbReference type="EMBL" id="KQ414617">
    <property type="protein sequence ID" value="KOC68328.1"/>
    <property type="molecule type" value="Genomic_DNA"/>
</dbReference>
<dbReference type="InterPro" id="IPR052097">
    <property type="entry name" value="SET-MYND_domain_protein"/>
</dbReference>
<dbReference type="PANTHER" id="PTHR46165">
    <property type="entry name" value="SET AND MYND DOMAIN-CONTAINING PROTEIN 4"/>
    <property type="match status" value="1"/>
</dbReference>
<keyword evidence="9" id="KW-0862">Zinc</keyword>
<dbReference type="PANTHER" id="PTHR46165:SF2">
    <property type="entry name" value="SET AND MYND DOMAIN-CONTAINING PROTEIN 4"/>
    <property type="match status" value="1"/>
</dbReference>
<evidence type="ECO:0000256" key="6">
    <source>
        <dbReference type="ARBA" id="ARBA00022691"/>
    </source>
</evidence>
<dbReference type="GO" id="GO:0008170">
    <property type="term" value="F:N-methyltransferase activity"/>
    <property type="evidence" value="ECO:0007669"/>
    <property type="project" value="UniProtKB-ARBA"/>
</dbReference>
<dbReference type="Pfam" id="PF00856">
    <property type="entry name" value="SET"/>
    <property type="match status" value="1"/>
</dbReference>
<dbReference type="GO" id="GO:0042826">
    <property type="term" value="F:histone deacetylase binding"/>
    <property type="evidence" value="ECO:0007669"/>
    <property type="project" value="TreeGrafter"/>
</dbReference>
<dbReference type="InterPro" id="IPR002893">
    <property type="entry name" value="Znf_MYND"/>
</dbReference>
<dbReference type="STRING" id="597456.A0A0L7RBW9"/>
<keyword evidence="19" id="KW-1185">Reference proteome</keyword>
<evidence type="ECO:0000256" key="4">
    <source>
        <dbReference type="ARBA" id="ARBA00022603"/>
    </source>
</evidence>
<dbReference type="OrthoDB" id="7770870at2759"/>
<keyword evidence="4" id="KW-0489">Methyltransferase</keyword>
<evidence type="ECO:0000256" key="3">
    <source>
        <dbReference type="ARBA" id="ARBA00022490"/>
    </source>
</evidence>
<dbReference type="GO" id="GO:0032259">
    <property type="term" value="P:methylation"/>
    <property type="evidence" value="ECO:0007669"/>
    <property type="project" value="UniProtKB-KW"/>
</dbReference>
<feature type="domain" description="SET" evidence="16">
    <location>
        <begin position="171"/>
        <end position="468"/>
    </location>
</feature>
<dbReference type="InterPro" id="IPR044421">
    <property type="entry name" value="SMYD4_SET"/>
</dbReference>
<dbReference type="GO" id="GO:0008276">
    <property type="term" value="F:protein methyltransferase activity"/>
    <property type="evidence" value="ECO:0007669"/>
    <property type="project" value="UniProtKB-ARBA"/>
</dbReference>
<keyword evidence="8 15" id="KW-0863">Zinc-finger</keyword>
<accession>A0A0L7RBW9</accession>
<evidence type="ECO:0000256" key="9">
    <source>
        <dbReference type="ARBA" id="ARBA00022833"/>
    </source>
</evidence>
<comment type="subcellular location">
    <subcellularLocation>
        <location evidence="2">Cytoplasm</location>
    </subcellularLocation>
    <subcellularLocation>
        <location evidence="1">Nucleus</location>
    </subcellularLocation>
</comment>
<comment type="catalytic activity">
    <reaction evidence="11">
        <text>L-lysyl-[protein] + S-adenosyl-L-methionine = N(6)-methyl-L-lysyl-[protein] + S-adenosyl-L-homocysteine + H(+)</text>
        <dbReference type="Rhea" id="RHEA:51736"/>
        <dbReference type="Rhea" id="RHEA-COMP:9752"/>
        <dbReference type="Rhea" id="RHEA-COMP:13053"/>
        <dbReference type="ChEBI" id="CHEBI:15378"/>
        <dbReference type="ChEBI" id="CHEBI:29969"/>
        <dbReference type="ChEBI" id="CHEBI:57856"/>
        <dbReference type="ChEBI" id="CHEBI:59789"/>
        <dbReference type="ChEBI" id="CHEBI:61929"/>
    </reaction>
</comment>
<evidence type="ECO:0000256" key="15">
    <source>
        <dbReference type="PROSITE-ProRule" id="PRU00134"/>
    </source>
</evidence>
<dbReference type="InterPro" id="IPR046341">
    <property type="entry name" value="SET_dom_sf"/>
</dbReference>
<dbReference type="Gene3D" id="6.10.140.2220">
    <property type="match status" value="1"/>
</dbReference>
<evidence type="ECO:0000256" key="2">
    <source>
        <dbReference type="ARBA" id="ARBA00004496"/>
    </source>
</evidence>
<dbReference type="PROSITE" id="PS50280">
    <property type="entry name" value="SET"/>
    <property type="match status" value="1"/>
</dbReference>
<dbReference type="SUPFAM" id="SSF144232">
    <property type="entry name" value="HIT/MYND zinc finger-like"/>
    <property type="match status" value="1"/>
</dbReference>
<evidence type="ECO:0000256" key="11">
    <source>
        <dbReference type="ARBA" id="ARBA00048985"/>
    </source>
</evidence>
<dbReference type="Gene3D" id="1.10.220.160">
    <property type="match status" value="1"/>
</dbReference>
<evidence type="ECO:0000256" key="13">
    <source>
        <dbReference type="ARBA" id="ARBA00093635"/>
    </source>
</evidence>
<dbReference type="SUPFAM" id="SSF82199">
    <property type="entry name" value="SET domain"/>
    <property type="match status" value="1"/>
</dbReference>
<evidence type="ECO:0000256" key="7">
    <source>
        <dbReference type="ARBA" id="ARBA00022723"/>
    </source>
</evidence>
<evidence type="ECO:0000313" key="18">
    <source>
        <dbReference type="EMBL" id="KOC68328.1"/>
    </source>
</evidence>
<keyword evidence="7" id="KW-0479">Metal-binding</keyword>
<evidence type="ECO:0000256" key="8">
    <source>
        <dbReference type="ARBA" id="ARBA00022771"/>
    </source>
</evidence>
<keyword evidence="6" id="KW-0949">S-adenosyl-L-methionine</keyword>
<dbReference type="Gene3D" id="2.170.270.10">
    <property type="entry name" value="SET domain"/>
    <property type="match status" value="1"/>
</dbReference>
<keyword evidence="5" id="KW-0808">Transferase</keyword>
<evidence type="ECO:0000256" key="14">
    <source>
        <dbReference type="ARBA" id="ARBA00093680"/>
    </source>
</evidence>
<dbReference type="InterPro" id="IPR011990">
    <property type="entry name" value="TPR-like_helical_dom_sf"/>
</dbReference>
<comment type="function">
    <text evidence="12">Protein-lysine N-methyltransferase. Monomethylates PRMT5, modulating its transcriptional activity. May also act as a histone methyltransferase. Plays a critical role in cardiac development. Acts as a key epigenetic regulator of gene expression during cardiac development via its dual activities as a methyltransferase and negative regulator of HDAC1.</text>
</comment>
<dbReference type="CDD" id="cd10536">
    <property type="entry name" value="SET_SMYD4"/>
    <property type="match status" value="1"/>
</dbReference>
<organism evidence="18 19">
    <name type="scientific">Habropoda laboriosa</name>
    <dbReference type="NCBI Taxonomy" id="597456"/>
    <lineage>
        <taxon>Eukaryota</taxon>
        <taxon>Metazoa</taxon>
        <taxon>Ecdysozoa</taxon>
        <taxon>Arthropoda</taxon>
        <taxon>Hexapoda</taxon>
        <taxon>Insecta</taxon>
        <taxon>Pterygota</taxon>
        <taxon>Neoptera</taxon>
        <taxon>Endopterygota</taxon>
        <taxon>Hymenoptera</taxon>
        <taxon>Apocrita</taxon>
        <taxon>Aculeata</taxon>
        <taxon>Apoidea</taxon>
        <taxon>Anthophila</taxon>
        <taxon>Apidae</taxon>
        <taxon>Habropoda</taxon>
    </lineage>
</organism>
<proteinExistence type="predicted"/>
<dbReference type="SUPFAM" id="SSF48452">
    <property type="entry name" value="TPR-like"/>
    <property type="match status" value="1"/>
</dbReference>
<feature type="domain" description="MYND-type" evidence="17">
    <location>
        <begin position="230"/>
        <end position="269"/>
    </location>
</feature>
<evidence type="ECO:0000256" key="10">
    <source>
        <dbReference type="ARBA" id="ARBA00023242"/>
    </source>
</evidence>
<dbReference type="AlphaFoldDB" id="A0A0L7RBW9"/>
<reference evidence="18 19" key="1">
    <citation type="submission" date="2015-07" db="EMBL/GenBank/DDBJ databases">
        <title>The genome of Habropoda laboriosa.</title>
        <authorList>
            <person name="Pan H."/>
            <person name="Kapheim K."/>
        </authorList>
    </citation>
    <scope>NUCLEOTIDE SEQUENCE [LARGE SCALE GENOMIC DNA]</scope>
    <source>
        <strain evidence="18">0110345459</strain>
    </source>
</reference>
<dbReference type="GO" id="GO:0008757">
    <property type="term" value="F:S-adenosylmethionine-dependent methyltransferase activity"/>
    <property type="evidence" value="ECO:0007669"/>
    <property type="project" value="UniProtKB-ARBA"/>
</dbReference>